<reference evidence="1 2" key="1">
    <citation type="journal article" date="2019" name="Plant Biotechnol. J.">
        <title>The red bayberry genome and genetic basis of sex determination.</title>
        <authorList>
            <person name="Jia H.M."/>
            <person name="Jia H.J."/>
            <person name="Cai Q.L."/>
            <person name="Wang Y."/>
            <person name="Zhao H.B."/>
            <person name="Yang W.F."/>
            <person name="Wang G.Y."/>
            <person name="Li Y.H."/>
            <person name="Zhan D.L."/>
            <person name="Shen Y.T."/>
            <person name="Niu Q.F."/>
            <person name="Chang L."/>
            <person name="Qiu J."/>
            <person name="Zhao L."/>
            <person name="Xie H.B."/>
            <person name="Fu W.Y."/>
            <person name="Jin J."/>
            <person name="Li X.W."/>
            <person name="Jiao Y."/>
            <person name="Zhou C.C."/>
            <person name="Tu T."/>
            <person name="Chai C.Y."/>
            <person name="Gao J.L."/>
            <person name="Fan L.J."/>
            <person name="van de Weg E."/>
            <person name="Wang J.Y."/>
            <person name="Gao Z.S."/>
        </authorList>
    </citation>
    <scope>NUCLEOTIDE SEQUENCE [LARGE SCALE GENOMIC DNA]</scope>
    <source>
        <tissue evidence="1">Leaves</tissue>
    </source>
</reference>
<dbReference type="AlphaFoldDB" id="A0A6A1V074"/>
<dbReference type="OrthoDB" id="1736529at2759"/>
<dbReference type="EMBL" id="RXIC02000025">
    <property type="protein sequence ID" value="KAB1206049.1"/>
    <property type="molecule type" value="Genomic_DNA"/>
</dbReference>
<proteinExistence type="predicted"/>
<keyword evidence="2" id="KW-1185">Reference proteome</keyword>
<name>A0A6A1V074_9ROSI</name>
<gene>
    <name evidence="1" type="ORF">CJ030_MR7G009278</name>
</gene>
<sequence>MARSYLPSKVSEIVAIWRKDLHKVNPKATKSLANPEEYPNLFEDWQVALSVESRVVEMRGVYVPVYANHADRSHHTLVEAFRTRQVDDEEPLENGDAHHECTHIFVTGYNTTKNTMQRNTMEKKEARRRLL</sequence>
<dbReference type="Gene3D" id="1.25.40.470">
    <property type="match status" value="1"/>
</dbReference>
<protein>
    <submittedName>
        <fullName evidence="1">Coatomer subunit beta'-2</fullName>
    </submittedName>
</protein>
<accession>A0A6A1V074</accession>
<organism evidence="1 2">
    <name type="scientific">Morella rubra</name>
    <name type="common">Chinese bayberry</name>
    <dbReference type="NCBI Taxonomy" id="262757"/>
    <lineage>
        <taxon>Eukaryota</taxon>
        <taxon>Viridiplantae</taxon>
        <taxon>Streptophyta</taxon>
        <taxon>Embryophyta</taxon>
        <taxon>Tracheophyta</taxon>
        <taxon>Spermatophyta</taxon>
        <taxon>Magnoliopsida</taxon>
        <taxon>eudicotyledons</taxon>
        <taxon>Gunneridae</taxon>
        <taxon>Pentapetalae</taxon>
        <taxon>rosids</taxon>
        <taxon>fabids</taxon>
        <taxon>Fagales</taxon>
        <taxon>Myricaceae</taxon>
        <taxon>Morella</taxon>
    </lineage>
</organism>
<comment type="caution">
    <text evidence="1">The sequence shown here is derived from an EMBL/GenBank/DDBJ whole genome shotgun (WGS) entry which is preliminary data.</text>
</comment>
<evidence type="ECO:0000313" key="1">
    <source>
        <dbReference type="EMBL" id="KAB1206049.1"/>
    </source>
</evidence>
<evidence type="ECO:0000313" key="2">
    <source>
        <dbReference type="Proteomes" id="UP000516437"/>
    </source>
</evidence>
<dbReference type="Proteomes" id="UP000516437">
    <property type="component" value="Chromosome 7"/>
</dbReference>